<dbReference type="InterPro" id="IPR029063">
    <property type="entry name" value="SAM-dependent_MTases_sf"/>
</dbReference>
<evidence type="ECO:0000256" key="2">
    <source>
        <dbReference type="ARBA" id="ARBA00022679"/>
    </source>
</evidence>
<keyword evidence="2 5" id="KW-0808">Transferase</keyword>
<dbReference type="PROSITE" id="PS00094">
    <property type="entry name" value="C5_MTASE_1"/>
    <property type="match status" value="1"/>
</dbReference>
<dbReference type="Gene3D" id="3.90.120.10">
    <property type="entry name" value="DNA Methylase, subunit A, domain 2"/>
    <property type="match status" value="1"/>
</dbReference>
<dbReference type="PRINTS" id="PR00105">
    <property type="entry name" value="C5METTRFRASE"/>
</dbReference>
<dbReference type="PROSITE" id="PS51679">
    <property type="entry name" value="SAM_MT_C5"/>
    <property type="match status" value="1"/>
</dbReference>
<keyword evidence="3 5" id="KW-0949">S-adenosyl-L-methionine</keyword>
<dbReference type="RefSeq" id="WP_095721414.1">
    <property type="nucleotide sequence ID" value="NZ_NTFS01000073.1"/>
</dbReference>
<organism evidence="8 9">
    <name type="scientific">Brunnivagina elsteri CCALA 953</name>
    <dbReference type="NCBI Taxonomy" id="987040"/>
    <lineage>
        <taxon>Bacteria</taxon>
        <taxon>Bacillati</taxon>
        <taxon>Cyanobacteriota</taxon>
        <taxon>Cyanophyceae</taxon>
        <taxon>Nostocales</taxon>
        <taxon>Calotrichaceae</taxon>
        <taxon>Brunnivagina</taxon>
    </lineage>
</organism>
<dbReference type="InterPro" id="IPR018117">
    <property type="entry name" value="C5_DNA_meth_AS"/>
</dbReference>
<dbReference type="GO" id="GO:0032259">
    <property type="term" value="P:methylation"/>
    <property type="evidence" value="ECO:0007669"/>
    <property type="project" value="UniProtKB-KW"/>
</dbReference>
<gene>
    <name evidence="8" type="ORF">CK510_09190</name>
</gene>
<keyword evidence="9" id="KW-1185">Reference proteome</keyword>
<reference evidence="8 9" key="1">
    <citation type="submission" date="2017-08" db="EMBL/GenBank/DDBJ databases">
        <title>Draft genome sequence of filamentous cyanobacterium Calothrix elsteri CCALA 953.</title>
        <authorList>
            <person name="Gagunashvili A.N."/>
            <person name="Elster J."/>
            <person name="Andresson O.S."/>
        </authorList>
    </citation>
    <scope>NUCLEOTIDE SEQUENCE [LARGE SCALE GENOMIC DNA]</scope>
    <source>
        <strain evidence="8 9">CCALA 953</strain>
    </source>
</reference>
<dbReference type="PANTHER" id="PTHR10629:SF52">
    <property type="entry name" value="DNA (CYTOSINE-5)-METHYLTRANSFERASE 1"/>
    <property type="match status" value="1"/>
</dbReference>
<sequence length="329" mass="37463">MLVQNLSNTLKTIDLFAGCGGFSLGFQNAGFDIIAAFDNWKPVIEVYRKNFQHPIYNCDLGKLDNYSLLQQFNPDIIIGGAPCQDFSSAGKRNEDLGRGDLSISFAEIIAAIKPNYFVMENVDRYTKSRKYTQVRNLLKISGYGLTEAVINAGLCGVPQNRKRYFCIGEFNGEDDSIITYLRANFAKNPITVREYLGDSLGIEFYYRHPRSYKRRAIFSIDEPSPTIRGVNRPIPKTYQLHHQDAAPITQEIRPLTTIERSYIQTFPDYFVFDRLNHSKTDLEQMIGNAVPVKLAEYVGRCLLSYIEDKNTCKNPAKNKFQPKQMCLGI</sequence>
<dbReference type="GO" id="GO:0003886">
    <property type="term" value="F:DNA (cytosine-5-)-methyltransferase activity"/>
    <property type="evidence" value="ECO:0007669"/>
    <property type="project" value="UniProtKB-EC"/>
</dbReference>
<name>A0A2A2TKI2_9CYAN</name>
<evidence type="ECO:0000313" key="9">
    <source>
        <dbReference type="Proteomes" id="UP000218238"/>
    </source>
</evidence>
<comment type="caution">
    <text evidence="8">The sequence shown here is derived from an EMBL/GenBank/DDBJ whole genome shotgun (WGS) entry which is preliminary data.</text>
</comment>
<dbReference type="SUPFAM" id="SSF53335">
    <property type="entry name" value="S-adenosyl-L-methionine-dependent methyltransferases"/>
    <property type="match status" value="1"/>
</dbReference>
<dbReference type="PROSITE" id="PS00095">
    <property type="entry name" value="C5_MTASE_2"/>
    <property type="match status" value="1"/>
</dbReference>
<dbReference type="EC" id="2.1.1.37" evidence="7"/>
<dbReference type="InterPro" id="IPR050390">
    <property type="entry name" value="C5-Methyltransferase"/>
</dbReference>
<dbReference type="Proteomes" id="UP000218238">
    <property type="component" value="Unassembled WGS sequence"/>
</dbReference>
<dbReference type="CDD" id="cd00315">
    <property type="entry name" value="Cyt_C5_DNA_methylase"/>
    <property type="match status" value="1"/>
</dbReference>
<evidence type="ECO:0000256" key="4">
    <source>
        <dbReference type="ARBA" id="ARBA00022747"/>
    </source>
</evidence>
<dbReference type="NCBIfam" id="TIGR00675">
    <property type="entry name" value="dcm"/>
    <property type="match status" value="1"/>
</dbReference>
<dbReference type="Gene3D" id="3.40.50.150">
    <property type="entry name" value="Vaccinia Virus protein VP39"/>
    <property type="match status" value="1"/>
</dbReference>
<dbReference type="OrthoDB" id="451520at2"/>
<keyword evidence="4" id="KW-0680">Restriction system</keyword>
<evidence type="ECO:0000256" key="3">
    <source>
        <dbReference type="ARBA" id="ARBA00022691"/>
    </source>
</evidence>
<dbReference type="GO" id="GO:0003677">
    <property type="term" value="F:DNA binding"/>
    <property type="evidence" value="ECO:0007669"/>
    <property type="project" value="TreeGrafter"/>
</dbReference>
<feature type="active site" evidence="5">
    <location>
        <position position="83"/>
    </location>
</feature>
<accession>A0A2A2TKI2</accession>
<dbReference type="PANTHER" id="PTHR10629">
    <property type="entry name" value="CYTOSINE-SPECIFIC METHYLTRANSFERASE"/>
    <property type="match status" value="1"/>
</dbReference>
<dbReference type="AlphaFoldDB" id="A0A2A2TKI2"/>
<protein>
    <recommendedName>
        <fullName evidence="7">Cytosine-specific methyltransferase</fullName>
        <ecNumber evidence="7">2.1.1.37</ecNumber>
    </recommendedName>
</protein>
<evidence type="ECO:0000313" key="8">
    <source>
        <dbReference type="EMBL" id="PAX57170.1"/>
    </source>
</evidence>
<dbReference type="InterPro" id="IPR001525">
    <property type="entry name" value="C5_MeTfrase"/>
</dbReference>
<dbReference type="Pfam" id="PF00145">
    <property type="entry name" value="DNA_methylase"/>
    <property type="match status" value="1"/>
</dbReference>
<dbReference type="GO" id="GO:0044027">
    <property type="term" value="P:negative regulation of gene expression via chromosomal CpG island methylation"/>
    <property type="evidence" value="ECO:0007669"/>
    <property type="project" value="TreeGrafter"/>
</dbReference>
<dbReference type="GO" id="GO:0009307">
    <property type="term" value="P:DNA restriction-modification system"/>
    <property type="evidence" value="ECO:0007669"/>
    <property type="project" value="UniProtKB-KW"/>
</dbReference>
<dbReference type="EMBL" id="NTFS01000073">
    <property type="protein sequence ID" value="PAX57170.1"/>
    <property type="molecule type" value="Genomic_DNA"/>
</dbReference>
<keyword evidence="1 5" id="KW-0489">Methyltransferase</keyword>
<evidence type="ECO:0000256" key="7">
    <source>
        <dbReference type="RuleBase" id="RU000417"/>
    </source>
</evidence>
<evidence type="ECO:0000256" key="1">
    <source>
        <dbReference type="ARBA" id="ARBA00022603"/>
    </source>
</evidence>
<proteinExistence type="inferred from homology"/>
<comment type="similarity">
    <text evidence="5 6">Belongs to the class I-like SAM-binding methyltransferase superfamily. C5-methyltransferase family.</text>
</comment>
<comment type="catalytic activity">
    <reaction evidence="7">
        <text>a 2'-deoxycytidine in DNA + S-adenosyl-L-methionine = a 5-methyl-2'-deoxycytidine in DNA + S-adenosyl-L-homocysteine + H(+)</text>
        <dbReference type="Rhea" id="RHEA:13681"/>
        <dbReference type="Rhea" id="RHEA-COMP:11369"/>
        <dbReference type="Rhea" id="RHEA-COMP:11370"/>
        <dbReference type="ChEBI" id="CHEBI:15378"/>
        <dbReference type="ChEBI" id="CHEBI:57856"/>
        <dbReference type="ChEBI" id="CHEBI:59789"/>
        <dbReference type="ChEBI" id="CHEBI:85452"/>
        <dbReference type="ChEBI" id="CHEBI:85454"/>
        <dbReference type="EC" id="2.1.1.37"/>
    </reaction>
</comment>
<evidence type="ECO:0000256" key="6">
    <source>
        <dbReference type="RuleBase" id="RU000416"/>
    </source>
</evidence>
<evidence type="ECO:0000256" key="5">
    <source>
        <dbReference type="PROSITE-ProRule" id="PRU01016"/>
    </source>
</evidence>
<dbReference type="InterPro" id="IPR031303">
    <property type="entry name" value="C5_meth_CS"/>
</dbReference>